<feature type="transmembrane region" description="Helical" evidence="2">
    <location>
        <begin position="40"/>
        <end position="59"/>
    </location>
</feature>
<evidence type="ECO:0000256" key="2">
    <source>
        <dbReference type="SAM" id="Phobius"/>
    </source>
</evidence>
<protein>
    <submittedName>
        <fullName evidence="3">Quinol-cytochrome oxidoreductase complex cytochrome b subunit</fullName>
    </submittedName>
</protein>
<feature type="compositionally biased region" description="Pro residues" evidence="1">
    <location>
        <begin position="236"/>
        <end position="245"/>
    </location>
</feature>
<dbReference type="SUPFAM" id="SSF81648">
    <property type="entry name" value="a domain/subunit of cytochrome bc1 complex (Ubiquinol-cytochrome c reductase)"/>
    <property type="match status" value="1"/>
</dbReference>
<keyword evidence="2" id="KW-0472">Membrane</keyword>
<dbReference type="EMBL" id="JACHIW010000001">
    <property type="protein sequence ID" value="MBB5156920.1"/>
    <property type="molecule type" value="Genomic_DNA"/>
</dbReference>
<dbReference type="GO" id="GO:0009055">
    <property type="term" value="F:electron transfer activity"/>
    <property type="evidence" value="ECO:0007669"/>
    <property type="project" value="InterPro"/>
</dbReference>
<evidence type="ECO:0000256" key="1">
    <source>
        <dbReference type="SAM" id="MobiDB-lite"/>
    </source>
</evidence>
<dbReference type="Gene3D" id="1.20.810.10">
    <property type="entry name" value="Cytochrome Bc1 Complex, Chain C"/>
    <property type="match status" value="1"/>
</dbReference>
<dbReference type="Proteomes" id="UP000584374">
    <property type="component" value="Unassembled WGS sequence"/>
</dbReference>
<dbReference type="InterPro" id="IPR036150">
    <property type="entry name" value="Cyt_b/b6_C_sf"/>
</dbReference>
<dbReference type="GO" id="GO:0016020">
    <property type="term" value="C:membrane"/>
    <property type="evidence" value="ECO:0007669"/>
    <property type="project" value="InterPro"/>
</dbReference>
<proteinExistence type="predicted"/>
<dbReference type="RefSeq" id="WP_184727960.1">
    <property type="nucleotide sequence ID" value="NZ_JACHIW010000001.1"/>
</dbReference>
<feature type="region of interest" description="Disordered" evidence="1">
    <location>
        <begin position="214"/>
        <end position="250"/>
    </location>
</feature>
<reference evidence="3 4" key="1">
    <citation type="submission" date="2020-08" db="EMBL/GenBank/DDBJ databases">
        <title>Sequencing the genomes of 1000 actinobacteria strains.</title>
        <authorList>
            <person name="Klenk H.-P."/>
        </authorList>
    </citation>
    <scope>NUCLEOTIDE SEQUENCE [LARGE SCALE GENOMIC DNA]</scope>
    <source>
        <strain evidence="3 4">DSM 45584</strain>
    </source>
</reference>
<dbReference type="AlphaFoldDB" id="A0A840QAS6"/>
<organism evidence="3 4">
    <name type="scientific">Saccharopolyspora phatthalungensis</name>
    <dbReference type="NCBI Taxonomy" id="664693"/>
    <lineage>
        <taxon>Bacteria</taxon>
        <taxon>Bacillati</taxon>
        <taxon>Actinomycetota</taxon>
        <taxon>Actinomycetes</taxon>
        <taxon>Pseudonocardiales</taxon>
        <taxon>Pseudonocardiaceae</taxon>
        <taxon>Saccharopolyspora</taxon>
    </lineage>
</organism>
<feature type="transmembrane region" description="Helical" evidence="2">
    <location>
        <begin position="185"/>
        <end position="204"/>
    </location>
</feature>
<keyword evidence="2" id="KW-0812">Transmembrane</keyword>
<evidence type="ECO:0000313" key="4">
    <source>
        <dbReference type="Proteomes" id="UP000584374"/>
    </source>
</evidence>
<keyword evidence="4" id="KW-1185">Reference proteome</keyword>
<accession>A0A840QAS6</accession>
<name>A0A840QAS6_9PSEU</name>
<dbReference type="InterPro" id="IPR027387">
    <property type="entry name" value="Cytb/b6-like_sf"/>
</dbReference>
<keyword evidence="2" id="KW-1133">Transmembrane helix</keyword>
<feature type="transmembrane region" description="Helical" evidence="2">
    <location>
        <begin position="150"/>
        <end position="170"/>
    </location>
</feature>
<evidence type="ECO:0000313" key="3">
    <source>
        <dbReference type="EMBL" id="MBB5156920.1"/>
    </source>
</evidence>
<comment type="caution">
    <text evidence="3">The sequence shown here is derived from an EMBL/GenBank/DDBJ whole genome shotgun (WGS) entry which is preliminary data.</text>
</comment>
<sequence>MSVHLLLVWYQKRSHFRGPGARETNVVGDRAAPGFMARTLANGVAVVGVVSLLGAVFQINPVFLWGPYTPSDSSTGVQPDWYIGFLIGALRLFPPWDINIGPFAVPAPFWPGIALPAVMFLIAGIYPFLERLVTRDRARHNILQRPRDNAARTGIGAMAITFYLVLLGAGGDDVLAAAFSIPFEWLVWAGRIAVFVLPAIAYVLGDQHALDRATGTDCPLPPNGKAPRILTAPLDAPTPPAPPPQHCSSLPWGAARRTAGRGQACRW</sequence>
<gene>
    <name evidence="3" type="ORF">BJ970_004454</name>
</gene>
<feature type="transmembrane region" description="Helical" evidence="2">
    <location>
        <begin position="109"/>
        <end position="129"/>
    </location>
</feature>
<dbReference type="GO" id="GO:0016491">
    <property type="term" value="F:oxidoreductase activity"/>
    <property type="evidence" value="ECO:0007669"/>
    <property type="project" value="InterPro"/>
</dbReference>